<dbReference type="GO" id="GO:0005524">
    <property type="term" value="F:ATP binding"/>
    <property type="evidence" value="ECO:0007669"/>
    <property type="project" value="UniProtKB-UniRule"/>
</dbReference>
<comment type="catalytic activity">
    <reaction evidence="8">
        <text>L-tyrosyl-[protein] + ATP = O-phospho-L-tyrosyl-[protein] + ADP + H(+)</text>
        <dbReference type="Rhea" id="RHEA:10596"/>
        <dbReference type="Rhea" id="RHEA-COMP:10136"/>
        <dbReference type="Rhea" id="RHEA-COMP:20101"/>
        <dbReference type="ChEBI" id="CHEBI:15378"/>
        <dbReference type="ChEBI" id="CHEBI:30616"/>
        <dbReference type="ChEBI" id="CHEBI:46858"/>
        <dbReference type="ChEBI" id="CHEBI:61978"/>
        <dbReference type="ChEBI" id="CHEBI:456216"/>
        <dbReference type="EC" id="2.7.10.1"/>
    </reaction>
</comment>
<dbReference type="KEGG" id="cvn:111119192"/>
<dbReference type="PANTHER" id="PTHR24416">
    <property type="entry name" value="TYROSINE-PROTEIN KINASE RECEPTOR"/>
    <property type="match status" value="1"/>
</dbReference>
<evidence type="ECO:0000313" key="13">
    <source>
        <dbReference type="RefSeq" id="XP_022314802.1"/>
    </source>
</evidence>
<protein>
    <submittedName>
        <fullName evidence="13">Angiopoietin-1 receptor-like isoform X1</fullName>
    </submittedName>
</protein>
<evidence type="ECO:0000256" key="6">
    <source>
        <dbReference type="ARBA" id="ARBA00022840"/>
    </source>
</evidence>
<dbReference type="GO" id="GO:0004714">
    <property type="term" value="F:transmembrane receptor protein tyrosine kinase activity"/>
    <property type="evidence" value="ECO:0007669"/>
    <property type="project" value="UniProtKB-EC"/>
</dbReference>
<dbReference type="PROSITE" id="PS50011">
    <property type="entry name" value="PROTEIN_KINASE_DOM"/>
    <property type="match status" value="1"/>
</dbReference>
<keyword evidence="2" id="KW-0597">Phosphoprotein</keyword>
<dbReference type="InterPro" id="IPR050122">
    <property type="entry name" value="RTK"/>
</dbReference>
<keyword evidence="12" id="KW-1185">Reference proteome</keyword>
<evidence type="ECO:0000256" key="8">
    <source>
        <dbReference type="ARBA" id="ARBA00051243"/>
    </source>
</evidence>
<dbReference type="AlphaFoldDB" id="A0A8B8CG72"/>
<keyword evidence="7" id="KW-0829">Tyrosine-protein kinase</keyword>
<comment type="subcellular location">
    <subcellularLocation>
        <location evidence="1">Membrane</location>
        <topology evidence="1">Single-pass type I membrane protein</topology>
    </subcellularLocation>
</comment>
<dbReference type="PROSITE" id="PS00107">
    <property type="entry name" value="PROTEIN_KINASE_ATP"/>
    <property type="match status" value="1"/>
</dbReference>
<dbReference type="InterPro" id="IPR000719">
    <property type="entry name" value="Prot_kinase_dom"/>
</dbReference>
<evidence type="ECO:0000256" key="10">
    <source>
        <dbReference type="SAM" id="Phobius"/>
    </source>
</evidence>
<gene>
    <name evidence="13" type="primary">LOC111119192</name>
</gene>
<evidence type="ECO:0000259" key="11">
    <source>
        <dbReference type="PROSITE" id="PS50011"/>
    </source>
</evidence>
<dbReference type="Gene3D" id="2.170.300.10">
    <property type="entry name" value="Tie2 ligand-binding domain superfamily"/>
    <property type="match status" value="2"/>
</dbReference>
<dbReference type="InterPro" id="IPR009030">
    <property type="entry name" value="Growth_fac_rcpt_cys_sf"/>
</dbReference>
<keyword evidence="3" id="KW-0808">Transferase</keyword>
<dbReference type="PRINTS" id="PR00109">
    <property type="entry name" value="TYRKINASE"/>
</dbReference>
<evidence type="ECO:0000256" key="5">
    <source>
        <dbReference type="ARBA" id="ARBA00022777"/>
    </source>
</evidence>
<keyword evidence="10" id="KW-0812">Transmembrane</keyword>
<proteinExistence type="predicted"/>
<dbReference type="GO" id="GO:0005886">
    <property type="term" value="C:plasma membrane"/>
    <property type="evidence" value="ECO:0007669"/>
    <property type="project" value="TreeGrafter"/>
</dbReference>
<reference evidence="13" key="1">
    <citation type="submission" date="2025-08" db="UniProtKB">
        <authorList>
            <consortium name="RefSeq"/>
        </authorList>
    </citation>
    <scope>IDENTIFICATION</scope>
    <source>
        <tissue evidence="13">Whole sample</tissue>
    </source>
</reference>
<dbReference type="GeneID" id="111119192"/>
<evidence type="ECO:0000256" key="7">
    <source>
        <dbReference type="ARBA" id="ARBA00023137"/>
    </source>
</evidence>
<dbReference type="InterPro" id="IPR020635">
    <property type="entry name" value="Tyr_kinase_cat_dom"/>
</dbReference>
<evidence type="ECO:0000256" key="1">
    <source>
        <dbReference type="ARBA" id="ARBA00004479"/>
    </source>
</evidence>
<dbReference type="InterPro" id="IPR011009">
    <property type="entry name" value="Kinase-like_dom_sf"/>
</dbReference>
<dbReference type="GO" id="GO:0007169">
    <property type="term" value="P:cell surface receptor protein tyrosine kinase signaling pathway"/>
    <property type="evidence" value="ECO:0007669"/>
    <property type="project" value="TreeGrafter"/>
</dbReference>
<feature type="transmembrane region" description="Helical" evidence="10">
    <location>
        <begin position="371"/>
        <end position="396"/>
    </location>
</feature>
<dbReference type="Proteomes" id="UP000694844">
    <property type="component" value="Chromosome 2"/>
</dbReference>
<keyword evidence="4 9" id="KW-0547">Nucleotide-binding</keyword>
<dbReference type="Gene3D" id="3.30.200.20">
    <property type="entry name" value="Phosphorylase Kinase, domain 1"/>
    <property type="match status" value="1"/>
</dbReference>
<dbReference type="CDD" id="cd00192">
    <property type="entry name" value="PTKc"/>
    <property type="match status" value="1"/>
</dbReference>
<dbReference type="RefSeq" id="XP_022314802.1">
    <property type="nucleotide sequence ID" value="XM_022459094.1"/>
</dbReference>
<dbReference type="InterPro" id="IPR008266">
    <property type="entry name" value="Tyr_kinase_AS"/>
</dbReference>
<evidence type="ECO:0000256" key="4">
    <source>
        <dbReference type="ARBA" id="ARBA00022741"/>
    </source>
</evidence>
<dbReference type="FunFam" id="1.10.510.10:FF:000554">
    <property type="entry name" value="Predicted protein"/>
    <property type="match status" value="1"/>
</dbReference>
<dbReference type="Gene3D" id="1.10.510.10">
    <property type="entry name" value="Transferase(Phosphotransferase) domain 1"/>
    <property type="match status" value="1"/>
</dbReference>
<dbReference type="OrthoDB" id="4062651at2759"/>
<dbReference type="InterPro" id="IPR000742">
    <property type="entry name" value="EGF"/>
</dbReference>
<evidence type="ECO:0000256" key="9">
    <source>
        <dbReference type="PROSITE-ProRule" id="PRU10141"/>
    </source>
</evidence>
<dbReference type="PANTHER" id="PTHR24416:SF613">
    <property type="entry name" value="RECEPTOR PROTEIN-TYROSINE KINASE"/>
    <property type="match status" value="1"/>
</dbReference>
<dbReference type="GO" id="GO:0043235">
    <property type="term" value="C:receptor complex"/>
    <property type="evidence" value="ECO:0007669"/>
    <property type="project" value="TreeGrafter"/>
</dbReference>
<sequence>MIIYLRLFSSNLPPRDMDLLRIFHCLSTVILIIAVTDLNTTTFAACISGDCRTTCPENCQEGCTRTERCLGGCKPGWRGTRCDERCEQYTYGANCKLNCGHCQNEEPCDLESGVCRNGCLPGFKGELCKESCEPYSYGYNCSLNCGKCHAGDACNAMTGQCIKGCQTGYSGSRCDQECPPQSFGIACSMLCGKCRNGTTCHIVTGECISCEPGWIGEKCDRRCPLGFFGEKCQTSCGKCQNGVCDHVTGRCTTGCKPGWTGLICIDKCSNNTYGPNCSLACGNCHAAEHCDSTRGGMCTKGCASGWRGPRCDEDCPKGLYGLACSYKCGHCLNGAVCEPHNGTCSDGCVEGFIGPLCIDSDSSTNPLTHSLLMSVLVSVIVVLLLLFTATMMYLVCVRYKHGLFSRFDRLSTRSFQSPEMHLYEHVLSGPFELNKYNLIITNEKLGHGQFGMVKKGYVKQDRDHKIPVAVKTLKESSSARDKNDFMNELNILKKVGQHPNVVCLVGACHIQGTMYVAMEFCVNGDLRSYLRKMKRCKNNLYANAKTITPVQKSVLLKFALDVASGLSHLADRQIIHRDVAARNVLLDEHLIAKVADFGLSKNDDTYVKTSVTRVPVKWLAPESLFNATYTSQSDVWSFGVLVWEICTLGGTPYHGIDTAQMCHLLKQGFRMRRPRNCDPALYAMMLQCWNENPDSRPYFSDIVLRLQRMLEDSQVYMNLDVSDGNLYAEIK</sequence>
<keyword evidence="6 9" id="KW-0067">ATP-binding</keyword>
<evidence type="ECO:0000256" key="3">
    <source>
        <dbReference type="ARBA" id="ARBA00022679"/>
    </source>
</evidence>
<name>A0A8B8CG72_CRAVI</name>
<dbReference type="Pfam" id="PF07714">
    <property type="entry name" value="PK_Tyr_Ser-Thr"/>
    <property type="match status" value="1"/>
</dbReference>
<accession>A0A8B8CG72</accession>
<dbReference type="SMART" id="SM00219">
    <property type="entry name" value="TyrKc"/>
    <property type="match status" value="1"/>
</dbReference>
<evidence type="ECO:0000256" key="2">
    <source>
        <dbReference type="ARBA" id="ARBA00022553"/>
    </source>
</evidence>
<keyword evidence="10" id="KW-1133">Transmembrane helix</keyword>
<organism evidence="12 13">
    <name type="scientific">Crassostrea virginica</name>
    <name type="common">Eastern oyster</name>
    <dbReference type="NCBI Taxonomy" id="6565"/>
    <lineage>
        <taxon>Eukaryota</taxon>
        <taxon>Metazoa</taxon>
        <taxon>Spiralia</taxon>
        <taxon>Lophotrochozoa</taxon>
        <taxon>Mollusca</taxon>
        <taxon>Bivalvia</taxon>
        <taxon>Autobranchia</taxon>
        <taxon>Pteriomorphia</taxon>
        <taxon>Ostreida</taxon>
        <taxon>Ostreoidea</taxon>
        <taxon>Ostreidae</taxon>
        <taxon>Crassostrea</taxon>
    </lineage>
</organism>
<dbReference type="InterPro" id="IPR017441">
    <property type="entry name" value="Protein_kinase_ATP_BS"/>
</dbReference>
<dbReference type="InterPro" id="IPR001245">
    <property type="entry name" value="Ser-Thr/Tyr_kinase_cat_dom"/>
</dbReference>
<feature type="domain" description="Protein kinase" evidence="11">
    <location>
        <begin position="439"/>
        <end position="710"/>
    </location>
</feature>
<dbReference type="SUPFAM" id="SSF56112">
    <property type="entry name" value="Protein kinase-like (PK-like)"/>
    <property type="match status" value="1"/>
</dbReference>
<keyword evidence="5" id="KW-0418">Kinase</keyword>
<dbReference type="SMART" id="SM00181">
    <property type="entry name" value="EGF"/>
    <property type="match status" value="7"/>
</dbReference>
<keyword evidence="10" id="KW-0472">Membrane</keyword>
<evidence type="ECO:0000313" key="12">
    <source>
        <dbReference type="Proteomes" id="UP000694844"/>
    </source>
</evidence>
<dbReference type="SUPFAM" id="SSF57184">
    <property type="entry name" value="Growth factor receptor domain"/>
    <property type="match status" value="1"/>
</dbReference>
<dbReference type="PROSITE" id="PS00109">
    <property type="entry name" value="PROTEIN_KINASE_TYR"/>
    <property type="match status" value="1"/>
</dbReference>
<feature type="binding site" evidence="9">
    <location>
        <position position="471"/>
    </location>
    <ligand>
        <name>ATP</name>
        <dbReference type="ChEBI" id="CHEBI:30616"/>
    </ligand>
</feature>